<comment type="caution">
    <text evidence="1">The sequence shown here is derived from an EMBL/GenBank/DDBJ whole genome shotgun (WGS) entry which is preliminary data.</text>
</comment>
<protein>
    <submittedName>
        <fullName evidence="1">Uncharacterized protein</fullName>
    </submittedName>
</protein>
<dbReference type="PROSITE" id="PS51257">
    <property type="entry name" value="PROKAR_LIPOPROTEIN"/>
    <property type="match status" value="1"/>
</dbReference>
<dbReference type="AlphaFoldDB" id="A0A7X2V6N9"/>
<keyword evidence="2" id="KW-1185">Reference proteome</keyword>
<gene>
    <name evidence="1" type="ORF">GKZ89_19765</name>
</gene>
<name>A0A7X2V6N9_9BACI</name>
<accession>A0A7X2V6N9</accession>
<dbReference type="RefSeq" id="WP_155114131.1">
    <property type="nucleotide sequence ID" value="NZ_WMIB01000034.1"/>
</dbReference>
<dbReference type="EMBL" id="WMIB01000034">
    <property type="protein sequence ID" value="MTH55635.1"/>
    <property type="molecule type" value="Genomic_DNA"/>
</dbReference>
<dbReference type="Proteomes" id="UP000434639">
    <property type="component" value="Unassembled WGS sequence"/>
</dbReference>
<sequence>MYRWSVLIGILFILVSAGCGGISEEEMVKQTEAKAAKAFEAKAKKPTDEIKSGSFFVPEGYKVSSKQPNNVILTKDDRKHLLFINRNEPEDSKASYEALHGEYRKWLVDRTFEHDGGFGYVLVFKLKDELYEVTAGNGGNKMTANAQKKDVPAAADEMIQVLKSIR</sequence>
<reference evidence="1 2" key="1">
    <citation type="journal article" date="2017" name="Int. J. Syst. Evol. Microbiol.">
        <title>Bacillus mangrovi sp. nov., isolated from a sediment sample from a mangrove forest.</title>
        <authorList>
            <person name="Gupta V."/>
            <person name="Singh P.K."/>
            <person name="Korpole S."/>
            <person name="Tanuku N.R.S."/>
            <person name="Pinnaka A.K."/>
        </authorList>
    </citation>
    <scope>NUCLEOTIDE SEQUENCE [LARGE SCALE GENOMIC DNA]</scope>
    <source>
        <strain evidence="1 2">KCTC 33872</strain>
    </source>
</reference>
<proteinExistence type="predicted"/>
<evidence type="ECO:0000313" key="1">
    <source>
        <dbReference type="EMBL" id="MTH55635.1"/>
    </source>
</evidence>
<evidence type="ECO:0000313" key="2">
    <source>
        <dbReference type="Proteomes" id="UP000434639"/>
    </source>
</evidence>
<dbReference type="OrthoDB" id="2450230at2"/>
<organism evidence="1 2">
    <name type="scientific">Metabacillus mangrovi</name>
    <dbReference type="NCBI Taxonomy" id="1491830"/>
    <lineage>
        <taxon>Bacteria</taxon>
        <taxon>Bacillati</taxon>
        <taxon>Bacillota</taxon>
        <taxon>Bacilli</taxon>
        <taxon>Bacillales</taxon>
        <taxon>Bacillaceae</taxon>
        <taxon>Metabacillus</taxon>
    </lineage>
</organism>